<evidence type="ECO:0000313" key="3">
    <source>
        <dbReference type="Proteomes" id="UP001652626"/>
    </source>
</evidence>
<dbReference type="PROSITE" id="PS51257">
    <property type="entry name" value="PROKAR_LIPOPROTEIN"/>
    <property type="match status" value="1"/>
</dbReference>
<feature type="compositionally biased region" description="Basic and acidic residues" evidence="1">
    <location>
        <begin position="273"/>
        <end position="290"/>
    </location>
</feature>
<proteinExistence type="predicted"/>
<feature type="compositionally biased region" description="Basic and acidic residues" evidence="1">
    <location>
        <begin position="232"/>
        <end position="262"/>
    </location>
</feature>
<sequence length="343" mass="38586">MLSRLALILVLAAGGSCMEMRETVERMVMVRTTGSDLQPAASGYIYKKKNDGKESVIEMGESEIMEQLAKLYEQPKAFGAPIPISKGLKTEEEDEKNSESQSAERVIPVKEKQEDHIDGIADDDYKKIFDEYTSLYGDNKAYDDYIRSLSHFGDGLYNGYAGDNKHDDKGYKGFNKKQRYGDGKAGDYHNEKYESYAYSDSDRKGDESKDHEKHNEHNENEDNGKKSAPGKADAHGFYKVFDKHDDQRQKNHKIYDNEDKIGFHKFAGGHKYHGAEDRGYDKDGSHESRHQLHYGTSGHHDEGSGTEADHSSEEGESSSEKHGDYGSKVGQTAGHGYGFKIKH</sequence>
<evidence type="ECO:0000313" key="4">
    <source>
        <dbReference type="RefSeq" id="XP_026500184.2"/>
    </source>
</evidence>
<feature type="region of interest" description="Disordered" evidence="1">
    <location>
        <begin position="178"/>
        <end position="343"/>
    </location>
</feature>
<feature type="region of interest" description="Disordered" evidence="1">
    <location>
        <begin position="83"/>
        <end position="111"/>
    </location>
</feature>
<organism evidence="3 4">
    <name type="scientific">Vanessa tameamea</name>
    <name type="common">Kamehameha butterfly</name>
    <dbReference type="NCBI Taxonomy" id="334116"/>
    <lineage>
        <taxon>Eukaryota</taxon>
        <taxon>Metazoa</taxon>
        <taxon>Ecdysozoa</taxon>
        <taxon>Arthropoda</taxon>
        <taxon>Hexapoda</taxon>
        <taxon>Insecta</taxon>
        <taxon>Pterygota</taxon>
        <taxon>Neoptera</taxon>
        <taxon>Endopterygota</taxon>
        <taxon>Lepidoptera</taxon>
        <taxon>Glossata</taxon>
        <taxon>Ditrysia</taxon>
        <taxon>Papilionoidea</taxon>
        <taxon>Nymphalidae</taxon>
        <taxon>Nymphalinae</taxon>
        <taxon>Vanessa</taxon>
    </lineage>
</organism>
<dbReference type="OMA" id="RYTNHGS"/>
<dbReference type="GeneID" id="113403802"/>
<dbReference type="AlphaFoldDB" id="A0A8B8ISR3"/>
<keyword evidence="2" id="KW-0732">Signal</keyword>
<dbReference type="RefSeq" id="XP_026500184.2">
    <property type="nucleotide sequence ID" value="XM_026644399.2"/>
</dbReference>
<evidence type="ECO:0000256" key="1">
    <source>
        <dbReference type="SAM" id="MobiDB-lite"/>
    </source>
</evidence>
<keyword evidence="3" id="KW-1185">Reference proteome</keyword>
<feature type="compositionally biased region" description="Basic and acidic residues" evidence="1">
    <location>
        <begin position="298"/>
        <end position="325"/>
    </location>
</feature>
<reference evidence="4" key="1">
    <citation type="submission" date="2025-08" db="UniProtKB">
        <authorList>
            <consortium name="RefSeq"/>
        </authorList>
    </citation>
    <scope>IDENTIFICATION</scope>
    <source>
        <tissue evidence="4">Whole body</tissue>
    </source>
</reference>
<feature type="chain" id="PRO_5046607901" evidence="2">
    <location>
        <begin position="18"/>
        <end position="343"/>
    </location>
</feature>
<gene>
    <name evidence="4" type="primary">LOC113403802</name>
</gene>
<protein>
    <submittedName>
        <fullName evidence="4">Uncharacterized protein LOC113403802</fullName>
    </submittedName>
</protein>
<evidence type="ECO:0000256" key="2">
    <source>
        <dbReference type="SAM" id="SignalP"/>
    </source>
</evidence>
<accession>A0A8B8ISR3</accession>
<dbReference type="Proteomes" id="UP001652626">
    <property type="component" value="Chromosome 20"/>
</dbReference>
<feature type="signal peptide" evidence="2">
    <location>
        <begin position="1"/>
        <end position="17"/>
    </location>
</feature>
<feature type="compositionally biased region" description="Basic and acidic residues" evidence="1">
    <location>
        <begin position="179"/>
        <end position="225"/>
    </location>
</feature>
<dbReference type="OrthoDB" id="6432502at2759"/>
<name>A0A8B8ISR3_VANTA</name>